<dbReference type="EMBL" id="JAULSO010000005">
    <property type="protein sequence ID" value="KAK3682804.1"/>
    <property type="molecule type" value="Genomic_DNA"/>
</dbReference>
<keyword evidence="3" id="KW-1185">Reference proteome</keyword>
<dbReference type="AlphaFoldDB" id="A0AAE1C8J4"/>
<name>A0AAE1C8J4_9PEZI</name>
<feature type="transmembrane region" description="Helical" evidence="1">
    <location>
        <begin position="83"/>
        <end position="102"/>
    </location>
</feature>
<sequence length="382" mass="44221">MAALNPPWAYWSVPRPHTLLILSAAPFITAILIGFMLFESISGLWTVPFSLGALAIYAVYVFSKLNPHHWVSAGYKAYTESRYLPHMFVAYLHLAFAFSWFYRIVLRFLSHDLEQTLDIHNFGLYDIFFGGPFDYGRPTSFRPTLDWREIRGANLLSKLMAIEQVVLGLVEGLQCQLPFLPWSEIYHTAVILCYGFLTIFFTHHLWLATKASWTVLLRGLGFLRPRMDEKERQPRVPSEHEVIMQLGNLVRRGNKLRRGIERRRLTRRHYETVTLPAHGKLPPGIIDPLWVECEQLNARSEQWLEGLRNLSARISAGRTPRWILGIELEDMDTAITALEKRASCAHDELIKIDDRFWGEEWASLLGEPPQFIFCPRHHPSKN</sequence>
<accession>A0AAE1C8J4</accession>
<keyword evidence="1" id="KW-0812">Transmembrane</keyword>
<keyword evidence="1" id="KW-0472">Membrane</keyword>
<comment type="caution">
    <text evidence="2">The sequence shown here is derived from an EMBL/GenBank/DDBJ whole genome shotgun (WGS) entry which is preliminary data.</text>
</comment>
<feature type="transmembrane region" description="Helical" evidence="1">
    <location>
        <begin position="185"/>
        <end position="208"/>
    </location>
</feature>
<reference evidence="2" key="1">
    <citation type="journal article" date="2023" name="Mol. Phylogenet. Evol.">
        <title>Genome-scale phylogeny and comparative genomics of the fungal order Sordariales.</title>
        <authorList>
            <person name="Hensen N."/>
            <person name="Bonometti L."/>
            <person name="Westerberg I."/>
            <person name="Brannstrom I.O."/>
            <person name="Guillou S."/>
            <person name="Cros-Aarteil S."/>
            <person name="Calhoun S."/>
            <person name="Haridas S."/>
            <person name="Kuo A."/>
            <person name="Mondo S."/>
            <person name="Pangilinan J."/>
            <person name="Riley R."/>
            <person name="LaButti K."/>
            <person name="Andreopoulos B."/>
            <person name="Lipzen A."/>
            <person name="Chen C."/>
            <person name="Yan M."/>
            <person name="Daum C."/>
            <person name="Ng V."/>
            <person name="Clum A."/>
            <person name="Steindorff A."/>
            <person name="Ohm R.A."/>
            <person name="Martin F."/>
            <person name="Silar P."/>
            <person name="Natvig D.O."/>
            <person name="Lalanne C."/>
            <person name="Gautier V."/>
            <person name="Ament-Velasquez S.L."/>
            <person name="Kruys A."/>
            <person name="Hutchinson M.I."/>
            <person name="Powell A.J."/>
            <person name="Barry K."/>
            <person name="Miller A.N."/>
            <person name="Grigoriev I.V."/>
            <person name="Debuchy R."/>
            <person name="Gladieux P."/>
            <person name="Hiltunen Thoren M."/>
            <person name="Johannesson H."/>
        </authorList>
    </citation>
    <scope>NUCLEOTIDE SEQUENCE</scope>
    <source>
        <strain evidence="2">CBS 314.62</strain>
    </source>
</reference>
<feature type="transmembrane region" description="Helical" evidence="1">
    <location>
        <begin position="20"/>
        <end position="38"/>
    </location>
</feature>
<dbReference type="Proteomes" id="UP001270362">
    <property type="component" value="Unassembled WGS sequence"/>
</dbReference>
<proteinExistence type="predicted"/>
<organism evidence="2 3">
    <name type="scientific">Podospora appendiculata</name>
    <dbReference type="NCBI Taxonomy" id="314037"/>
    <lineage>
        <taxon>Eukaryota</taxon>
        <taxon>Fungi</taxon>
        <taxon>Dikarya</taxon>
        <taxon>Ascomycota</taxon>
        <taxon>Pezizomycotina</taxon>
        <taxon>Sordariomycetes</taxon>
        <taxon>Sordariomycetidae</taxon>
        <taxon>Sordariales</taxon>
        <taxon>Podosporaceae</taxon>
        <taxon>Podospora</taxon>
    </lineage>
</organism>
<protein>
    <submittedName>
        <fullName evidence="2">Uncharacterized protein</fullName>
    </submittedName>
</protein>
<evidence type="ECO:0000313" key="3">
    <source>
        <dbReference type="Proteomes" id="UP001270362"/>
    </source>
</evidence>
<reference evidence="2" key="2">
    <citation type="submission" date="2023-06" db="EMBL/GenBank/DDBJ databases">
        <authorList>
            <consortium name="Lawrence Berkeley National Laboratory"/>
            <person name="Haridas S."/>
            <person name="Hensen N."/>
            <person name="Bonometti L."/>
            <person name="Westerberg I."/>
            <person name="Brannstrom I.O."/>
            <person name="Guillou S."/>
            <person name="Cros-Aarteil S."/>
            <person name="Calhoun S."/>
            <person name="Kuo A."/>
            <person name="Mondo S."/>
            <person name="Pangilinan J."/>
            <person name="Riley R."/>
            <person name="Labutti K."/>
            <person name="Andreopoulos B."/>
            <person name="Lipzen A."/>
            <person name="Chen C."/>
            <person name="Yanf M."/>
            <person name="Daum C."/>
            <person name="Ng V."/>
            <person name="Clum A."/>
            <person name="Steindorff A."/>
            <person name="Ohm R."/>
            <person name="Martin F."/>
            <person name="Silar P."/>
            <person name="Natvig D."/>
            <person name="Lalanne C."/>
            <person name="Gautier V."/>
            <person name="Ament-Velasquez S.L."/>
            <person name="Kruys A."/>
            <person name="Hutchinson M.I."/>
            <person name="Powell A.J."/>
            <person name="Barry K."/>
            <person name="Miller A.N."/>
            <person name="Grigoriev I.V."/>
            <person name="Debuchy R."/>
            <person name="Gladieux P."/>
            <person name="Thoren M.H."/>
            <person name="Johannesson H."/>
        </authorList>
    </citation>
    <scope>NUCLEOTIDE SEQUENCE</scope>
    <source>
        <strain evidence="2">CBS 314.62</strain>
    </source>
</reference>
<keyword evidence="1" id="KW-1133">Transmembrane helix</keyword>
<gene>
    <name evidence="2" type="ORF">B0T22DRAFT_444971</name>
</gene>
<evidence type="ECO:0000256" key="1">
    <source>
        <dbReference type="SAM" id="Phobius"/>
    </source>
</evidence>
<evidence type="ECO:0000313" key="2">
    <source>
        <dbReference type="EMBL" id="KAK3682804.1"/>
    </source>
</evidence>
<feature type="transmembrane region" description="Helical" evidence="1">
    <location>
        <begin position="45"/>
        <end position="63"/>
    </location>
</feature>